<feature type="domain" description="ABC3 transporter permease C-terminal" evidence="8">
    <location>
        <begin position="796"/>
        <end position="908"/>
    </location>
</feature>
<keyword evidence="3 7" id="KW-0812">Transmembrane</keyword>
<dbReference type="NCBIfam" id="TIGR03434">
    <property type="entry name" value="ADOP"/>
    <property type="match status" value="1"/>
</dbReference>
<keyword evidence="5 7" id="KW-0472">Membrane</keyword>
<dbReference type="InterPro" id="IPR047928">
    <property type="entry name" value="Perm_prefix_1"/>
</dbReference>
<comment type="caution">
    <text evidence="10">The sequence shown here is derived from an EMBL/GenBank/DDBJ whole genome shotgun (WGS) entry which is preliminary data.</text>
</comment>
<dbReference type="Proteomes" id="UP001596091">
    <property type="component" value="Unassembled WGS sequence"/>
</dbReference>
<dbReference type="Pfam" id="PF02687">
    <property type="entry name" value="FtsX"/>
    <property type="match status" value="1"/>
</dbReference>
<dbReference type="InterPro" id="IPR017800">
    <property type="entry name" value="ADOP"/>
</dbReference>
<evidence type="ECO:0000313" key="10">
    <source>
        <dbReference type="EMBL" id="MFC5864355.1"/>
    </source>
</evidence>
<protein>
    <submittedName>
        <fullName evidence="10">ADOP family duplicated permease</fullName>
    </submittedName>
</protein>
<feature type="transmembrane region" description="Helical" evidence="7">
    <location>
        <begin position="469"/>
        <end position="493"/>
    </location>
</feature>
<feature type="transmembrane region" description="Helical" evidence="7">
    <location>
        <begin position="427"/>
        <end position="449"/>
    </location>
</feature>
<evidence type="ECO:0000256" key="6">
    <source>
        <dbReference type="ARBA" id="ARBA00038076"/>
    </source>
</evidence>
<evidence type="ECO:0000256" key="2">
    <source>
        <dbReference type="ARBA" id="ARBA00022475"/>
    </source>
</evidence>
<feature type="domain" description="MacB-like periplasmic core" evidence="9">
    <location>
        <begin position="595"/>
        <end position="732"/>
    </location>
</feature>
<evidence type="ECO:0000259" key="9">
    <source>
        <dbReference type="Pfam" id="PF12704"/>
    </source>
</evidence>
<feature type="domain" description="MacB-like periplasmic core" evidence="9">
    <location>
        <begin position="103"/>
        <end position="342"/>
    </location>
</feature>
<dbReference type="PANTHER" id="PTHR30572">
    <property type="entry name" value="MEMBRANE COMPONENT OF TRANSPORTER-RELATED"/>
    <property type="match status" value="1"/>
</dbReference>
<dbReference type="InterPro" id="IPR025857">
    <property type="entry name" value="MacB_PCD"/>
</dbReference>
<accession>A0ABW1EM47</accession>
<feature type="transmembrane region" description="Helical" evidence="7">
    <location>
        <begin position="101"/>
        <end position="127"/>
    </location>
</feature>
<evidence type="ECO:0000259" key="8">
    <source>
        <dbReference type="Pfam" id="PF02687"/>
    </source>
</evidence>
<dbReference type="RefSeq" id="WP_263342090.1">
    <property type="nucleotide sequence ID" value="NZ_JAGSYH010000009.1"/>
</dbReference>
<dbReference type="EMBL" id="JBHSPH010000009">
    <property type="protein sequence ID" value="MFC5864355.1"/>
    <property type="molecule type" value="Genomic_DNA"/>
</dbReference>
<dbReference type="InterPro" id="IPR050250">
    <property type="entry name" value="Macrolide_Exporter_MacB"/>
</dbReference>
<reference evidence="11" key="1">
    <citation type="journal article" date="2019" name="Int. J. Syst. Evol. Microbiol.">
        <title>The Global Catalogue of Microorganisms (GCM) 10K type strain sequencing project: providing services to taxonomists for standard genome sequencing and annotation.</title>
        <authorList>
            <consortium name="The Broad Institute Genomics Platform"/>
            <consortium name="The Broad Institute Genome Sequencing Center for Infectious Disease"/>
            <person name="Wu L."/>
            <person name="Ma J."/>
        </authorList>
    </citation>
    <scope>NUCLEOTIDE SEQUENCE [LARGE SCALE GENOMIC DNA]</scope>
    <source>
        <strain evidence="11">JCM 4087</strain>
    </source>
</reference>
<comment type="similarity">
    <text evidence="6">Belongs to the ABC-4 integral membrane protein family.</text>
</comment>
<feature type="transmembrane region" description="Helical" evidence="7">
    <location>
        <begin position="790"/>
        <end position="816"/>
    </location>
</feature>
<evidence type="ECO:0000313" key="11">
    <source>
        <dbReference type="Proteomes" id="UP001596091"/>
    </source>
</evidence>
<keyword evidence="4 7" id="KW-1133">Transmembrane helix</keyword>
<feature type="transmembrane region" description="Helical" evidence="7">
    <location>
        <begin position="377"/>
        <end position="396"/>
    </location>
</feature>
<dbReference type="PANTHER" id="PTHR30572:SF4">
    <property type="entry name" value="ABC TRANSPORTER PERMEASE YTRF"/>
    <property type="match status" value="1"/>
</dbReference>
<name>A0ABW1EM47_9BACT</name>
<evidence type="ECO:0000256" key="7">
    <source>
        <dbReference type="SAM" id="Phobius"/>
    </source>
</evidence>
<sequence length="915" mass="99803">MNRHTSGKWRSLLGRTLALFRKRELDEDLDEELRSHLAHAVEENVRQGMTRNEARRQAMVRFGGVAQTREAYRTQRGLPVLDTLGFDLRYAFRQLRKSPGFTGTVVLTLTLGIGAVTAVFSVVQGVLLHPYPFRDPSRVVVLRETVRELEKLSPLLPVNYLHYANLRKNAHTIEDAAIFQNDGFSVAVDSEVANASDESAHPRETEGLNVSPTFFSVLGVTPILGRTFTDEETQPGKDNEAILTWPAWQRYFHGDPSVLNRTLRIDGVPTAIVGVLPPSFRFPVVSMLPNESTFGSTDRYEIFRPFVVNSGVLDETDGDYDYLAIARLHPGVTMAQAQSELDGLDKAYAVTNKLGSHVGVAVEPFAEEITGSYRKPLWMLFAAVFAVLLMACVNLANLQIARGVARSHETMLRSALGADKMRLLRGLLLENLLLGVAGGLGGVLCALAAETTLLTAAASLPRVNEVHLSAPMLAIAVLVSVITSIAFGIFPALRSLRVAPQSALQMNSGRVANTRDAANARRVLVAVEVACSVTLLIVTALITRSFAHLLTQERHFNADHLMMAKAELSTPRYLNSQHDYHDHANNATNDARNAVMDRALERLRSLPGAQAVALTGTLPLSGDSMIDAVERPDYNFPPGQTPLVNRRYVSPGYFKAMGIPLLEGREFAASDERDPHVVILSEKAAKTAFPDASALGRTILRNGQKFTVVGIAADARINDLKRDPAICFVPYWANPPYTPVFLVRSAEPEKALGPAMRNVIWNIDPDVSIPTVMSLDMQVSESVATDRFQALLLSGFGAAALFLAVLGIYGVLAYSVSMRTQEFGIRIALGSNRSGLVRLVLRDASYPLIGGILIGLLASAAATRWIRSLLYETSAVDPWAVAMSLALLLIAALVASLIPLRKVTKVDPMQALRSE</sequence>
<evidence type="ECO:0000256" key="1">
    <source>
        <dbReference type="ARBA" id="ARBA00004651"/>
    </source>
</evidence>
<evidence type="ECO:0000256" key="5">
    <source>
        <dbReference type="ARBA" id="ARBA00023136"/>
    </source>
</evidence>
<dbReference type="Pfam" id="PF12704">
    <property type="entry name" value="MacB_PCD"/>
    <property type="match status" value="2"/>
</dbReference>
<evidence type="ECO:0000256" key="3">
    <source>
        <dbReference type="ARBA" id="ARBA00022692"/>
    </source>
</evidence>
<feature type="transmembrane region" description="Helical" evidence="7">
    <location>
        <begin position="846"/>
        <end position="866"/>
    </location>
</feature>
<dbReference type="NCBIfam" id="NF038403">
    <property type="entry name" value="perm_prefix_1"/>
    <property type="match status" value="1"/>
</dbReference>
<keyword evidence="11" id="KW-1185">Reference proteome</keyword>
<organism evidence="10 11">
    <name type="scientific">Acidicapsa dinghuensis</name>
    <dbReference type="NCBI Taxonomy" id="2218256"/>
    <lineage>
        <taxon>Bacteria</taxon>
        <taxon>Pseudomonadati</taxon>
        <taxon>Acidobacteriota</taxon>
        <taxon>Terriglobia</taxon>
        <taxon>Terriglobales</taxon>
        <taxon>Acidobacteriaceae</taxon>
        <taxon>Acidicapsa</taxon>
    </lineage>
</organism>
<comment type="subcellular location">
    <subcellularLocation>
        <location evidence="1">Cell membrane</location>
        <topology evidence="1">Multi-pass membrane protein</topology>
    </subcellularLocation>
</comment>
<feature type="transmembrane region" description="Helical" evidence="7">
    <location>
        <begin position="523"/>
        <end position="542"/>
    </location>
</feature>
<evidence type="ECO:0000256" key="4">
    <source>
        <dbReference type="ARBA" id="ARBA00022989"/>
    </source>
</evidence>
<dbReference type="InterPro" id="IPR003838">
    <property type="entry name" value="ABC3_permease_C"/>
</dbReference>
<feature type="transmembrane region" description="Helical" evidence="7">
    <location>
        <begin position="878"/>
        <end position="900"/>
    </location>
</feature>
<keyword evidence="2" id="KW-1003">Cell membrane</keyword>
<proteinExistence type="inferred from homology"/>
<gene>
    <name evidence="10" type="ORF">ACFPT7_18765</name>
</gene>